<dbReference type="AlphaFoldDB" id="A0AAV6LJD5"/>
<feature type="compositionally biased region" description="Basic and acidic residues" evidence="1">
    <location>
        <begin position="63"/>
        <end position="85"/>
    </location>
</feature>
<gene>
    <name evidence="2" type="ORF">RHGRI_001094</name>
</gene>
<dbReference type="Proteomes" id="UP000823749">
    <property type="component" value="Chromosome 1"/>
</dbReference>
<evidence type="ECO:0008006" key="4">
    <source>
        <dbReference type="Google" id="ProtNLM"/>
    </source>
</evidence>
<dbReference type="EMBL" id="JACTNZ010000001">
    <property type="protein sequence ID" value="KAG5565086.1"/>
    <property type="molecule type" value="Genomic_DNA"/>
</dbReference>
<organism evidence="2 3">
    <name type="scientific">Rhododendron griersonianum</name>
    <dbReference type="NCBI Taxonomy" id="479676"/>
    <lineage>
        <taxon>Eukaryota</taxon>
        <taxon>Viridiplantae</taxon>
        <taxon>Streptophyta</taxon>
        <taxon>Embryophyta</taxon>
        <taxon>Tracheophyta</taxon>
        <taxon>Spermatophyta</taxon>
        <taxon>Magnoliopsida</taxon>
        <taxon>eudicotyledons</taxon>
        <taxon>Gunneridae</taxon>
        <taxon>Pentapetalae</taxon>
        <taxon>asterids</taxon>
        <taxon>Ericales</taxon>
        <taxon>Ericaceae</taxon>
        <taxon>Ericoideae</taxon>
        <taxon>Rhodoreae</taxon>
        <taxon>Rhododendron</taxon>
    </lineage>
</organism>
<accession>A0AAV6LJD5</accession>
<evidence type="ECO:0000313" key="3">
    <source>
        <dbReference type="Proteomes" id="UP000823749"/>
    </source>
</evidence>
<comment type="caution">
    <text evidence="2">The sequence shown here is derived from an EMBL/GenBank/DDBJ whole genome shotgun (WGS) entry which is preliminary data.</text>
</comment>
<feature type="region of interest" description="Disordered" evidence="1">
    <location>
        <begin position="58"/>
        <end position="85"/>
    </location>
</feature>
<evidence type="ECO:0000313" key="2">
    <source>
        <dbReference type="EMBL" id="KAG5565086.1"/>
    </source>
</evidence>
<protein>
    <recommendedName>
        <fullName evidence="4">Flagellar FliJ protein</fullName>
    </recommendedName>
</protein>
<sequence length="152" mass="17419">MQSMMQAQLYIADIDKRTKAQQLLAERYKKQLDCSELERWKLTEQVTNLNDMVKQLSGATEQARAEGKKEMEKEMREEMEKEKQKAFDEGYTQGYNKAGDELVDQVEQAEIAFKQQQHAESYTLGYCNALDDAGVAADDTRRSEITVPPLEG</sequence>
<name>A0AAV6LJD5_9ERIC</name>
<keyword evidence="3" id="KW-1185">Reference proteome</keyword>
<proteinExistence type="predicted"/>
<evidence type="ECO:0000256" key="1">
    <source>
        <dbReference type="SAM" id="MobiDB-lite"/>
    </source>
</evidence>
<reference evidence="2" key="1">
    <citation type="submission" date="2020-08" db="EMBL/GenBank/DDBJ databases">
        <title>Plant Genome Project.</title>
        <authorList>
            <person name="Zhang R.-G."/>
        </authorList>
    </citation>
    <scope>NUCLEOTIDE SEQUENCE</scope>
    <source>
        <strain evidence="2">WSP0</strain>
        <tissue evidence="2">Leaf</tissue>
    </source>
</reference>